<sequence length="532" mass="57254">MSIEWVNRAIDDLRAWGRAHEVDVDADEIRLLCDYASDYLNVTELGEFTPATFDELLLSIYPRKVIAPPESAQETVAASRTLVDFLLDLGEISEDGAREMRATLARIEPEMATALADPANFGMAKSLFSSIGPESLEQAVAIPAGELPELGEAPCDCPACAPLPAVRLAPRAELEAAVEAVPILADARRLRAWVAERGSTPTAKGRLRARDAAAAPLPYAGLLWDLGRLPGSDDPLESWARTVEFLLEKDTGGQVTGSAELDEELYDLFDMLYRLQTPAPVSVVAEYLQELTEYSGVDVETALDRLAHCGLLGRADDAVTLTPLACYGMRRRYLAHGLDAPEAEDLAEADAMGLIEGLLSGIPTELAEEDIQRWLERRSAAEAAAELLSAAGGAPAVARGIAVTIVDRLDSAAESAVRACLDDQELRPHAIHWLTARGLPAPPLTQEELLWVSVDMLALAMPAAEEDPEIFAENIAASGPPAHVIEEMWRVDHPDVVEVLELLGRSIPDGTLAKAARKAAFKARSRAIGTSL</sequence>
<evidence type="ECO:0008006" key="3">
    <source>
        <dbReference type="Google" id="ProtNLM"/>
    </source>
</evidence>
<dbReference type="RefSeq" id="WP_379579364.1">
    <property type="nucleotide sequence ID" value="NZ_JBHUFV010000061.1"/>
</dbReference>
<keyword evidence="2" id="KW-1185">Reference proteome</keyword>
<organism evidence="1 2">
    <name type="scientific">Nonomuraea mangrovi</name>
    <dbReference type="NCBI Taxonomy" id="2316207"/>
    <lineage>
        <taxon>Bacteria</taxon>
        <taxon>Bacillati</taxon>
        <taxon>Actinomycetota</taxon>
        <taxon>Actinomycetes</taxon>
        <taxon>Streptosporangiales</taxon>
        <taxon>Streptosporangiaceae</taxon>
        <taxon>Nonomuraea</taxon>
    </lineage>
</organism>
<protein>
    <recommendedName>
        <fullName evidence="3">DUF3349 domain-containing protein</fullName>
    </recommendedName>
</protein>
<proteinExistence type="predicted"/>
<dbReference type="Proteomes" id="UP001597368">
    <property type="component" value="Unassembled WGS sequence"/>
</dbReference>
<evidence type="ECO:0000313" key="1">
    <source>
        <dbReference type="EMBL" id="MFD1937832.1"/>
    </source>
</evidence>
<reference evidence="2" key="1">
    <citation type="journal article" date="2019" name="Int. J. Syst. Evol. Microbiol.">
        <title>The Global Catalogue of Microorganisms (GCM) 10K type strain sequencing project: providing services to taxonomists for standard genome sequencing and annotation.</title>
        <authorList>
            <consortium name="The Broad Institute Genomics Platform"/>
            <consortium name="The Broad Institute Genome Sequencing Center for Infectious Disease"/>
            <person name="Wu L."/>
            <person name="Ma J."/>
        </authorList>
    </citation>
    <scope>NUCLEOTIDE SEQUENCE [LARGE SCALE GENOMIC DNA]</scope>
    <source>
        <strain evidence="2">ICMP 6774ER</strain>
    </source>
</reference>
<gene>
    <name evidence="1" type="ORF">ACFSKW_40815</name>
</gene>
<accession>A0ABW4T781</accession>
<comment type="caution">
    <text evidence="1">The sequence shown here is derived from an EMBL/GenBank/DDBJ whole genome shotgun (WGS) entry which is preliminary data.</text>
</comment>
<evidence type="ECO:0000313" key="2">
    <source>
        <dbReference type="Proteomes" id="UP001597368"/>
    </source>
</evidence>
<name>A0ABW4T781_9ACTN</name>
<dbReference type="EMBL" id="JBHUFV010000061">
    <property type="protein sequence ID" value="MFD1937832.1"/>
    <property type="molecule type" value="Genomic_DNA"/>
</dbReference>